<proteinExistence type="predicted"/>
<dbReference type="EMBL" id="JABBWE010000122">
    <property type="protein sequence ID" value="KAG1784992.1"/>
    <property type="molecule type" value="Genomic_DNA"/>
</dbReference>
<comment type="caution">
    <text evidence="1">The sequence shown here is derived from an EMBL/GenBank/DDBJ whole genome shotgun (WGS) entry which is preliminary data.</text>
</comment>
<dbReference type="OrthoDB" id="2671430at2759"/>
<sequence>MSKIHQWQAKQMSIGLLDVNTCIALEYLANVLAIAYSNPVRYNESLDKYKSCRNEKQEQSLLERFPPEEHLILAKPSIIIDSGGRIIVWYLSGAMTGMLMTDMHCTTNSMGNLLNNSITTSKPTEWWTHKSNLYPSLDEKITPRCINISPAWFQQGREKYGFPNLDLEDGSLSGGN</sequence>
<evidence type="ECO:0000313" key="1">
    <source>
        <dbReference type="EMBL" id="KAG1784992.1"/>
    </source>
</evidence>
<accession>A0A9P7AB82</accession>
<dbReference type="GeneID" id="64601660"/>
<name>A0A9P7AB82_9AGAM</name>
<reference evidence="1" key="1">
    <citation type="journal article" date="2020" name="New Phytol.">
        <title>Comparative genomics reveals dynamic genome evolution in host specialist ectomycorrhizal fungi.</title>
        <authorList>
            <person name="Lofgren L.A."/>
            <person name="Nguyen N.H."/>
            <person name="Vilgalys R."/>
            <person name="Ruytinx J."/>
            <person name="Liao H.L."/>
            <person name="Branco S."/>
            <person name="Kuo A."/>
            <person name="LaButti K."/>
            <person name="Lipzen A."/>
            <person name="Andreopoulos W."/>
            <person name="Pangilinan J."/>
            <person name="Riley R."/>
            <person name="Hundley H."/>
            <person name="Na H."/>
            <person name="Barry K."/>
            <person name="Grigoriev I.V."/>
            <person name="Stajich J.E."/>
            <person name="Kennedy P.G."/>
        </authorList>
    </citation>
    <scope>NUCLEOTIDE SEQUENCE</scope>
    <source>
        <strain evidence="1">S12</strain>
    </source>
</reference>
<evidence type="ECO:0000313" key="2">
    <source>
        <dbReference type="Proteomes" id="UP000719766"/>
    </source>
</evidence>
<gene>
    <name evidence="1" type="ORF">HD556DRAFT_1451154</name>
</gene>
<dbReference type="AlphaFoldDB" id="A0A9P7AB82"/>
<keyword evidence="2" id="KW-1185">Reference proteome</keyword>
<organism evidence="1 2">
    <name type="scientific">Suillus plorans</name>
    <dbReference type="NCBI Taxonomy" id="116603"/>
    <lineage>
        <taxon>Eukaryota</taxon>
        <taxon>Fungi</taxon>
        <taxon>Dikarya</taxon>
        <taxon>Basidiomycota</taxon>
        <taxon>Agaricomycotina</taxon>
        <taxon>Agaricomycetes</taxon>
        <taxon>Agaricomycetidae</taxon>
        <taxon>Boletales</taxon>
        <taxon>Suillineae</taxon>
        <taxon>Suillaceae</taxon>
        <taxon>Suillus</taxon>
    </lineage>
</organism>
<dbReference type="Proteomes" id="UP000719766">
    <property type="component" value="Unassembled WGS sequence"/>
</dbReference>
<dbReference type="RefSeq" id="XP_041152477.1">
    <property type="nucleotide sequence ID" value="XM_041307896.1"/>
</dbReference>
<protein>
    <submittedName>
        <fullName evidence="1">Uncharacterized protein</fullName>
    </submittedName>
</protein>